<name>A0ABW7DRL2_9FIRM</name>
<evidence type="ECO:0000259" key="1">
    <source>
        <dbReference type="Pfam" id="PF13018"/>
    </source>
</evidence>
<protein>
    <submittedName>
        <fullName evidence="2">ESPR domain-containing protein</fullName>
    </submittedName>
</protein>
<reference evidence="2 3" key="1">
    <citation type="submission" date="2024-10" db="EMBL/GenBank/DDBJ databases">
        <authorList>
            <person name="Sang B.-I."/>
            <person name="Prabhaharan D."/>
        </authorList>
    </citation>
    <scope>NUCLEOTIDE SEQUENCE [LARGE SCALE GENOMIC DNA]</scope>
    <source>
        <strain evidence="2 3">MH</strain>
    </source>
</reference>
<dbReference type="EMBL" id="JBIEKR010000012">
    <property type="protein sequence ID" value="MFG6274026.1"/>
    <property type="molecule type" value="Genomic_DNA"/>
</dbReference>
<sequence length="47" mass="5193">MNRIYKIIFNRSKGQYQVVSELAKNGGKGSAKSLLRTIVGYRGGGIY</sequence>
<evidence type="ECO:0000313" key="2">
    <source>
        <dbReference type="EMBL" id="MFG6274026.1"/>
    </source>
</evidence>
<keyword evidence="3" id="KW-1185">Reference proteome</keyword>
<dbReference type="RefSeq" id="WP_206085064.1">
    <property type="nucleotide sequence ID" value="NZ_CP171361.1"/>
</dbReference>
<dbReference type="InterPro" id="IPR024973">
    <property type="entry name" value="ESPR"/>
</dbReference>
<dbReference type="Pfam" id="PF13018">
    <property type="entry name" value="ESPR"/>
    <property type="match status" value="1"/>
</dbReference>
<dbReference type="Proteomes" id="UP001605989">
    <property type="component" value="Unassembled WGS sequence"/>
</dbReference>
<proteinExistence type="predicted"/>
<accession>A0ABW7DRL2</accession>
<evidence type="ECO:0000313" key="3">
    <source>
        <dbReference type="Proteomes" id="UP001605989"/>
    </source>
</evidence>
<feature type="domain" description="ESPR" evidence="1">
    <location>
        <begin position="1"/>
        <end position="36"/>
    </location>
</feature>
<gene>
    <name evidence="2" type="ORF">ACGTZG_12610</name>
</gene>
<comment type="caution">
    <text evidence="2">The sequence shown here is derived from an EMBL/GenBank/DDBJ whole genome shotgun (WGS) entry which is preliminary data.</text>
</comment>
<organism evidence="2 3">
    <name type="scientific">Megasphaera hexanoica</name>
    <dbReference type="NCBI Taxonomy" id="1675036"/>
    <lineage>
        <taxon>Bacteria</taxon>
        <taxon>Bacillati</taxon>
        <taxon>Bacillota</taxon>
        <taxon>Negativicutes</taxon>
        <taxon>Veillonellales</taxon>
        <taxon>Veillonellaceae</taxon>
        <taxon>Megasphaera</taxon>
    </lineage>
</organism>